<comment type="similarity">
    <text evidence="2">Belongs to the TlyA family.</text>
</comment>
<evidence type="ECO:0000259" key="5">
    <source>
        <dbReference type="SMART" id="SM00363"/>
    </source>
</evidence>
<dbReference type="Gene3D" id="3.40.50.150">
    <property type="entry name" value="Vaccinia Virus protein VP39"/>
    <property type="match status" value="1"/>
</dbReference>
<evidence type="ECO:0000313" key="6">
    <source>
        <dbReference type="EMBL" id="KXZ56460.1"/>
    </source>
</evidence>
<dbReference type="EMBL" id="LSYV01000002">
    <property type="protein sequence ID" value="KXZ56460.1"/>
    <property type="molecule type" value="Genomic_DNA"/>
</dbReference>
<dbReference type="PIRSF" id="PIRSF005578">
    <property type="entry name" value="TlyA"/>
    <property type="match status" value="1"/>
</dbReference>
<comment type="caution">
    <text evidence="6">The sequence shown here is derived from an EMBL/GenBank/DDBJ whole genome shotgun (WGS) entry which is preliminary data.</text>
</comment>
<dbReference type="OrthoDB" id="449109at2759"/>
<dbReference type="GO" id="GO:0032259">
    <property type="term" value="P:methylation"/>
    <property type="evidence" value="ECO:0007669"/>
    <property type="project" value="InterPro"/>
</dbReference>
<reference evidence="7" key="1">
    <citation type="journal article" date="2016" name="Nat. Commun.">
        <title>The Gonium pectorale genome demonstrates co-option of cell cycle regulation during the evolution of multicellularity.</title>
        <authorList>
            <person name="Hanschen E.R."/>
            <person name="Marriage T.N."/>
            <person name="Ferris P.J."/>
            <person name="Hamaji T."/>
            <person name="Toyoda A."/>
            <person name="Fujiyama A."/>
            <person name="Neme R."/>
            <person name="Noguchi H."/>
            <person name="Minakuchi Y."/>
            <person name="Suzuki M."/>
            <person name="Kawai-Toyooka H."/>
            <person name="Smith D.R."/>
            <person name="Sparks H."/>
            <person name="Anderson J."/>
            <person name="Bakaric R."/>
            <person name="Luria V."/>
            <person name="Karger A."/>
            <person name="Kirschner M.W."/>
            <person name="Durand P.M."/>
            <person name="Michod R.E."/>
            <person name="Nozaki H."/>
            <person name="Olson B.J."/>
        </authorList>
    </citation>
    <scope>NUCLEOTIDE SEQUENCE [LARGE SCALE GENOMIC DNA]</scope>
    <source>
        <strain evidence="7">NIES-2863</strain>
    </source>
</reference>
<evidence type="ECO:0000256" key="4">
    <source>
        <dbReference type="SAM" id="MobiDB-lite"/>
    </source>
</evidence>
<evidence type="ECO:0000313" key="7">
    <source>
        <dbReference type="Proteomes" id="UP000075714"/>
    </source>
</evidence>
<dbReference type="InterPro" id="IPR047048">
    <property type="entry name" value="TlyA"/>
</dbReference>
<dbReference type="CDD" id="cd02440">
    <property type="entry name" value="AdoMet_MTases"/>
    <property type="match status" value="1"/>
</dbReference>
<protein>
    <recommendedName>
        <fullName evidence="5">RNA-binding S4 domain-containing protein</fullName>
    </recommendedName>
</protein>
<dbReference type="InterPro" id="IPR002942">
    <property type="entry name" value="S4_RNA-bd"/>
</dbReference>
<keyword evidence="1 3" id="KW-0694">RNA-binding</keyword>
<dbReference type="InterPro" id="IPR004538">
    <property type="entry name" value="Hemolysin_A/TlyA"/>
</dbReference>
<dbReference type="Pfam" id="PF01728">
    <property type="entry name" value="FtsJ"/>
    <property type="match status" value="1"/>
</dbReference>
<feature type="compositionally biased region" description="Acidic residues" evidence="4">
    <location>
        <begin position="260"/>
        <end position="275"/>
    </location>
</feature>
<keyword evidence="7" id="KW-1185">Reference proteome</keyword>
<feature type="domain" description="RNA-binding S4" evidence="5">
    <location>
        <begin position="1"/>
        <end position="72"/>
    </location>
</feature>
<dbReference type="GO" id="GO:0003723">
    <property type="term" value="F:RNA binding"/>
    <property type="evidence" value="ECO:0007669"/>
    <property type="project" value="UniProtKB-KW"/>
</dbReference>
<accession>A0A150H4F7</accession>
<feature type="region of interest" description="Disordered" evidence="4">
    <location>
        <begin position="252"/>
        <end position="275"/>
    </location>
</feature>
<name>A0A150H4F7_GONPE</name>
<gene>
    <name evidence="6" type="ORF">GPECTOR_1g411</name>
</gene>
<organism evidence="6 7">
    <name type="scientific">Gonium pectorale</name>
    <name type="common">Green alga</name>
    <dbReference type="NCBI Taxonomy" id="33097"/>
    <lineage>
        <taxon>Eukaryota</taxon>
        <taxon>Viridiplantae</taxon>
        <taxon>Chlorophyta</taxon>
        <taxon>core chlorophytes</taxon>
        <taxon>Chlorophyceae</taxon>
        <taxon>CS clade</taxon>
        <taxon>Chlamydomonadales</taxon>
        <taxon>Volvocaceae</taxon>
        <taxon>Gonium</taxon>
    </lineage>
</organism>
<dbReference type="AlphaFoldDB" id="A0A150H4F7"/>
<dbReference type="NCBIfam" id="TIGR00478">
    <property type="entry name" value="tly"/>
    <property type="match status" value="1"/>
</dbReference>
<dbReference type="PANTHER" id="PTHR32319">
    <property type="entry name" value="BACTERIAL HEMOLYSIN-LIKE PROTEIN"/>
    <property type="match status" value="1"/>
</dbReference>
<dbReference type="InterPro" id="IPR036986">
    <property type="entry name" value="S4_RNA-bd_sf"/>
</dbReference>
<dbReference type="PROSITE" id="PS50889">
    <property type="entry name" value="S4"/>
    <property type="match status" value="1"/>
</dbReference>
<evidence type="ECO:0000256" key="1">
    <source>
        <dbReference type="ARBA" id="ARBA00022884"/>
    </source>
</evidence>
<sequence length="275" mass="29558">MRLDEYCMLLAPQYSRNVIQSFILQGKVRVGGKPVTKAGTPVVLGPGGAPASPVVIDAEEPRYVCRAGLKLERALQHWAIDVRGLTALDSGQSTGGFTDCLLQYGAAKVYGIDVGYNQLADRIRRDERVVVMEKFNLRRLGPQDLPEQVDIATLDLSFISVLLVIGAVTSVLRPDGRLVVLIKPQFEAGRQQVGAGGVVRDPKVHAEVISRVTAGIAAHGYELVGVTESPIKGDKSGNTEFLAHFLRRPERAQPQVAAEAEAEAEAEAGAEGEKP</sequence>
<evidence type="ECO:0000256" key="2">
    <source>
        <dbReference type="ARBA" id="ARBA00029460"/>
    </source>
</evidence>
<dbReference type="SUPFAM" id="SSF55174">
    <property type="entry name" value="Alpha-L RNA-binding motif"/>
    <property type="match status" value="1"/>
</dbReference>
<proteinExistence type="inferred from homology"/>
<dbReference type="InterPro" id="IPR029063">
    <property type="entry name" value="SAM-dependent_MTases_sf"/>
</dbReference>
<dbReference type="PANTHER" id="PTHR32319:SF0">
    <property type="entry name" value="BACTERIAL HEMOLYSIN-LIKE PROTEIN"/>
    <property type="match status" value="1"/>
</dbReference>
<dbReference type="GO" id="GO:0008168">
    <property type="term" value="F:methyltransferase activity"/>
    <property type="evidence" value="ECO:0007669"/>
    <property type="project" value="InterPro"/>
</dbReference>
<dbReference type="Proteomes" id="UP000075714">
    <property type="component" value="Unassembled WGS sequence"/>
</dbReference>
<dbReference type="CDD" id="cd00165">
    <property type="entry name" value="S4"/>
    <property type="match status" value="1"/>
</dbReference>
<dbReference type="InterPro" id="IPR002877">
    <property type="entry name" value="RNA_MeTrfase_FtsJ_dom"/>
</dbReference>
<dbReference type="Gene3D" id="3.10.290.10">
    <property type="entry name" value="RNA-binding S4 domain"/>
    <property type="match status" value="1"/>
</dbReference>
<dbReference type="SMART" id="SM00363">
    <property type="entry name" value="S4"/>
    <property type="match status" value="1"/>
</dbReference>
<dbReference type="SUPFAM" id="SSF53335">
    <property type="entry name" value="S-adenosyl-L-methionine-dependent methyltransferases"/>
    <property type="match status" value="1"/>
</dbReference>
<dbReference type="Pfam" id="PF01479">
    <property type="entry name" value="S4"/>
    <property type="match status" value="1"/>
</dbReference>
<evidence type="ECO:0000256" key="3">
    <source>
        <dbReference type="PROSITE-ProRule" id="PRU00182"/>
    </source>
</evidence>
<dbReference type="STRING" id="33097.A0A150H4F7"/>